<dbReference type="InterPro" id="IPR000073">
    <property type="entry name" value="AB_hydrolase_1"/>
</dbReference>
<dbReference type="EMBL" id="PDPS01000028">
    <property type="protein sequence ID" value="PID57210.1"/>
    <property type="molecule type" value="Genomic_DNA"/>
</dbReference>
<gene>
    <name evidence="2" type="ORF">CSB45_08250</name>
</gene>
<dbReference type="AlphaFoldDB" id="A0A2G6E539"/>
<dbReference type="Gene3D" id="3.40.50.1820">
    <property type="entry name" value="alpha/beta hydrolase"/>
    <property type="match status" value="1"/>
</dbReference>
<dbReference type="SUPFAM" id="SSF53474">
    <property type="entry name" value="alpha/beta-Hydrolases"/>
    <property type="match status" value="1"/>
</dbReference>
<dbReference type="InterPro" id="IPR050228">
    <property type="entry name" value="Carboxylesterase_BioH"/>
</dbReference>
<keyword evidence="2" id="KW-0378">Hydrolase</keyword>
<organism evidence="2 3">
    <name type="scientific">candidate division KSB3 bacterium</name>
    <dbReference type="NCBI Taxonomy" id="2044937"/>
    <lineage>
        <taxon>Bacteria</taxon>
        <taxon>candidate division KSB3</taxon>
    </lineage>
</organism>
<dbReference type="GO" id="GO:0016787">
    <property type="term" value="F:hydrolase activity"/>
    <property type="evidence" value="ECO:0007669"/>
    <property type="project" value="UniProtKB-KW"/>
</dbReference>
<reference evidence="2 3" key="1">
    <citation type="submission" date="2017-10" db="EMBL/GenBank/DDBJ databases">
        <title>Novel microbial diversity and functional potential in the marine mammal oral microbiome.</title>
        <authorList>
            <person name="Dudek N.K."/>
            <person name="Sun C.L."/>
            <person name="Burstein D."/>
            <person name="Kantor R.S."/>
            <person name="Aliaga Goltsman D.S."/>
            <person name="Bik E.M."/>
            <person name="Thomas B.C."/>
            <person name="Banfield J.F."/>
            <person name="Relman D.A."/>
        </authorList>
    </citation>
    <scope>NUCLEOTIDE SEQUENCE [LARGE SCALE GENOMIC DNA]</scope>
    <source>
        <strain evidence="2">DOLZORAL124_49_17</strain>
    </source>
</reference>
<dbReference type="PRINTS" id="PR00111">
    <property type="entry name" value="ABHYDROLASE"/>
</dbReference>
<comment type="caution">
    <text evidence="2">The sequence shown here is derived from an EMBL/GenBank/DDBJ whole genome shotgun (WGS) entry which is preliminary data.</text>
</comment>
<name>A0A2G6E539_9BACT</name>
<dbReference type="Proteomes" id="UP000229740">
    <property type="component" value="Unassembled WGS sequence"/>
</dbReference>
<evidence type="ECO:0000313" key="2">
    <source>
        <dbReference type="EMBL" id="PID57210.1"/>
    </source>
</evidence>
<sequence length="259" mass="28861">MFTTVHNLKLHYTASGAGYDLLFLHGWGAQGSSFAPVQAHFEKHFHCCSLDLPGFGQSDPPPTVWGTVEYADIVRQFIQKLGLQHPILLGHSFGGRIAIRLASAASFPKVILVDSAGIRPKRSWGYYLNVYSYKGMKAVLSATPVMRTQVERILERFRQRSGSLDYQRASGIMRAILVKVVNEDDLRPLLPGITAPTLLVWGERDDTTPLADGRLMERLIPDAGLVVLKDAGHFSYLDRLHDFLVILDSFLQNERSIAS</sequence>
<dbReference type="Pfam" id="PF12697">
    <property type="entry name" value="Abhydrolase_6"/>
    <property type="match status" value="1"/>
</dbReference>
<dbReference type="InterPro" id="IPR029058">
    <property type="entry name" value="AB_hydrolase_fold"/>
</dbReference>
<dbReference type="PANTHER" id="PTHR43194:SF5">
    <property type="entry name" value="PIMELOYL-[ACYL-CARRIER PROTEIN] METHYL ESTER ESTERASE"/>
    <property type="match status" value="1"/>
</dbReference>
<feature type="domain" description="AB hydrolase-1" evidence="1">
    <location>
        <begin position="21"/>
        <end position="239"/>
    </location>
</feature>
<dbReference type="PANTHER" id="PTHR43194">
    <property type="entry name" value="HYDROLASE ALPHA/BETA FOLD FAMILY"/>
    <property type="match status" value="1"/>
</dbReference>
<proteinExistence type="predicted"/>
<evidence type="ECO:0000313" key="3">
    <source>
        <dbReference type="Proteomes" id="UP000229740"/>
    </source>
</evidence>
<evidence type="ECO:0000259" key="1">
    <source>
        <dbReference type="Pfam" id="PF12697"/>
    </source>
</evidence>
<protein>
    <submittedName>
        <fullName evidence="2">Alpha/beta hydrolase</fullName>
    </submittedName>
</protein>
<accession>A0A2G6E539</accession>